<keyword evidence="3" id="KW-1185">Reference proteome</keyword>
<evidence type="ECO:0000256" key="1">
    <source>
        <dbReference type="SAM" id="Coils"/>
    </source>
</evidence>
<feature type="coiled-coil region" evidence="1">
    <location>
        <begin position="107"/>
        <end position="134"/>
    </location>
</feature>
<accession>A0A8J9YKZ5</accession>
<reference evidence="2" key="1">
    <citation type="submission" date="2021-12" db="EMBL/GenBank/DDBJ databases">
        <authorList>
            <person name="Martin H S."/>
        </authorList>
    </citation>
    <scope>NUCLEOTIDE SEQUENCE</scope>
</reference>
<proteinExistence type="predicted"/>
<evidence type="ECO:0000313" key="3">
    <source>
        <dbReference type="Proteomes" id="UP000838878"/>
    </source>
</evidence>
<dbReference type="PANTHER" id="PTHR11439:SF483">
    <property type="entry name" value="PEPTIDE SYNTHASE GLIP-LIKE, PUTATIVE (AFU_ORTHOLOGUE AFUA_3G12920)-RELATED"/>
    <property type="match status" value="1"/>
</dbReference>
<feature type="non-terminal residue" evidence="2">
    <location>
        <position position="246"/>
    </location>
</feature>
<dbReference type="PANTHER" id="PTHR11439">
    <property type="entry name" value="GAG-POL-RELATED RETROTRANSPOSON"/>
    <property type="match status" value="1"/>
</dbReference>
<protein>
    <submittedName>
        <fullName evidence="2">Uncharacterized protein</fullName>
    </submittedName>
</protein>
<evidence type="ECO:0000313" key="2">
    <source>
        <dbReference type="EMBL" id="CAH0730530.1"/>
    </source>
</evidence>
<name>A0A8J9YKZ5_9NEOP</name>
<gene>
    <name evidence="2" type="ORF">BINO364_LOCUS15504</name>
</gene>
<dbReference type="AlphaFoldDB" id="A0A8J9YKZ5"/>
<dbReference type="Proteomes" id="UP000838878">
    <property type="component" value="Chromosome 8"/>
</dbReference>
<dbReference type="OrthoDB" id="6930781at2759"/>
<keyword evidence="1" id="KW-0175">Coiled coil</keyword>
<dbReference type="EMBL" id="OV170228">
    <property type="protein sequence ID" value="CAH0730530.1"/>
    <property type="molecule type" value="Genomic_DNA"/>
</dbReference>
<organism evidence="2 3">
    <name type="scientific">Brenthis ino</name>
    <name type="common">lesser marbled fritillary</name>
    <dbReference type="NCBI Taxonomy" id="405034"/>
    <lineage>
        <taxon>Eukaryota</taxon>
        <taxon>Metazoa</taxon>
        <taxon>Ecdysozoa</taxon>
        <taxon>Arthropoda</taxon>
        <taxon>Hexapoda</taxon>
        <taxon>Insecta</taxon>
        <taxon>Pterygota</taxon>
        <taxon>Neoptera</taxon>
        <taxon>Endopterygota</taxon>
        <taxon>Lepidoptera</taxon>
        <taxon>Glossata</taxon>
        <taxon>Ditrysia</taxon>
        <taxon>Papilionoidea</taxon>
        <taxon>Nymphalidae</taxon>
        <taxon>Heliconiinae</taxon>
        <taxon>Argynnini</taxon>
        <taxon>Brenthis</taxon>
    </lineage>
</organism>
<sequence length="246" mass="28325">MQDCKGISTPMEVGLNVDEKEEILTNIPYRELVRSLMYLATISRPDIAYATGFLSRYMHCPTATLWKAGKRILRYLKQTKEKGLVCKKEDSNYLQAFSDADWAGNRVDRKSEKKEKKLKEIKEKENRMRLREEKMLVKVSQRKRKKTVNKQQKIGGPSVKTVSATRWQQSDDLLQLVHCSDICGPFNNVSIGQFESSEVHLDSVGGISDDTVLKMMMMEYKSIRHSSYAVLYYSDYNVCACARLAR</sequence>